<organism evidence="1">
    <name type="scientific">Rosellinia necatrix</name>
    <name type="common">White root-rot fungus</name>
    <dbReference type="NCBI Taxonomy" id="77044"/>
    <lineage>
        <taxon>Eukaryota</taxon>
        <taxon>Fungi</taxon>
        <taxon>Dikarya</taxon>
        <taxon>Ascomycota</taxon>
        <taxon>Pezizomycotina</taxon>
        <taxon>Sordariomycetes</taxon>
        <taxon>Xylariomycetidae</taxon>
        <taxon>Xylariales</taxon>
        <taxon>Xylariaceae</taxon>
        <taxon>Rosellinia</taxon>
    </lineage>
</organism>
<evidence type="ECO:0000313" key="1">
    <source>
        <dbReference type="EMBL" id="GAW25802.1"/>
    </source>
</evidence>
<keyword evidence="2" id="KW-1185">Reference proteome</keyword>
<dbReference type="AlphaFoldDB" id="A0A1S8A749"/>
<dbReference type="EMBL" id="DF977458">
    <property type="protein sequence ID" value="GAW25802.1"/>
    <property type="molecule type" value="Genomic_DNA"/>
</dbReference>
<accession>A0A1S8A749</accession>
<name>A0A1S8A749_ROSNE</name>
<reference evidence="1" key="1">
    <citation type="submission" date="2016-03" db="EMBL/GenBank/DDBJ databases">
        <title>Draft genome sequence of Rosellinia necatrix.</title>
        <authorList>
            <person name="Kanematsu S."/>
        </authorList>
    </citation>
    <scope>NUCLEOTIDE SEQUENCE [LARGE SCALE GENOMIC DNA]</scope>
    <source>
        <strain evidence="1">W97</strain>
    </source>
</reference>
<protein>
    <submittedName>
        <fullName evidence="1">Uncharacterized protein</fullName>
    </submittedName>
</protein>
<proteinExistence type="predicted"/>
<sequence length="115" mass="12325">MNPEIQVREKWCSVVWGFYPDLPIRLGAGFSNGRVVGGIDSAKVSYCLWHLHENAMFSAPATASILLVFKRGSKRASAAIRYLAEAVAAADHALTAVGCNWNTVCNVTSATVGGR</sequence>
<evidence type="ECO:0000313" key="2">
    <source>
        <dbReference type="Proteomes" id="UP000054516"/>
    </source>
</evidence>
<gene>
    <name evidence="1" type="ORF">SAMD00023353_1301540</name>
</gene>
<dbReference type="Proteomes" id="UP000054516">
    <property type="component" value="Unassembled WGS sequence"/>
</dbReference>